<organism evidence="2 5">
    <name type="scientific">Gilliamella apicola</name>
    <dbReference type="NCBI Taxonomy" id="1196095"/>
    <lineage>
        <taxon>Bacteria</taxon>
        <taxon>Pseudomonadati</taxon>
        <taxon>Pseudomonadota</taxon>
        <taxon>Gammaproteobacteria</taxon>
        <taxon>Orbales</taxon>
        <taxon>Orbaceae</taxon>
        <taxon>Gilliamella</taxon>
    </lineage>
</organism>
<dbReference type="OrthoDB" id="6649590at2"/>
<keyword evidence="4" id="KW-1185">Reference proteome</keyword>
<accession>A0A242NER4</accession>
<protein>
    <recommendedName>
        <fullName evidence="1">Ribbon-helix-helix protein CopG domain-containing protein</fullName>
    </recommendedName>
</protein>
<evidence type="ECO:0000259" key="1">
    <source>
        <dbReference type="Pfam" id="PF01402"/>
    </source>
</evidence>
<dbReference type="EMBL" id="NART01000042">
    <property type="protein sequence ID" value="OTQ09413.1"/>
    <property type="molecule type" value="Genomic_DNA"/>
</dbReference>
<name>A0A242NER4_9GAMM</name>
<evidence type="ECO:0000313" key="3">
    <source>
        <dbReference type="EMBL" id="OTQ09413.1"/>
    </source>
</evidence>
<dbReference type="AlphaFoldDB" id="A0A242NER4"/>
<evidence type="ECO:0000313" key="5">
    <source>
        <dbReference type="Proteomes" id="UP000194977"/>
    </source>
</evidence>
<proteinExistence type="predicted"/>
<comment type="caution">
    <text evidence="2">The sequence shown here is derived from an EMBL/GenBank/DDBJ whole genome shotgun (WGS) entry which is preliminary data.</text>
</comment>
<reference evidence="4 5" key="1">
    <citation type="submission" date="2017-03" db="EMBL/GenBank/DDBJ databases">
        <title>Comparative genomics of honeybee gut symbionts reveal geographically distinct and subgroup specific antibiotic resistance.</title>
        <authorList>
            <person name="Ludvigsen J."/>
            <person name="Porcellato D."/>
            <person name="Labee-Lund T.M."/>
            <person name="Amdam G.V."/>
            <person name="Rudi K."/>
        </authorList>
    </citation>
    <scope>NUCLEOTIDE SEQUENCE [LARGE SCALE GENOMIC DNA]</scope>
    <source>
        <strain evidence="2 5">A-7-12</strain>
        <strain evidence="3 4">A-9-12</strain>
    </source>
</reference>
<evidence type="ECO:0000313" key="2">
    <source>
        <dbReference type="EMBL" id="OTP98332.1"/>
    </source>
</evidence>
<dbReference type="Proteomes" id="UP000194800">
    <property type="component" value="Unassembled WGS sequence"/>
</dbReference>
<dbReference type="InterPro" id="IPR002145">
    <property type="entry name" value="CopG"/>
</dbReference>
<dbReference type="Proteomes" id="UP000194977">
    <property type="component" value="Unassembled WGS sequence"/>
</dbReference>
<evidence type="ECO:0000313" key="4">
    <source>
        <dbReference type="Proteomes" id="UP000194800"/>
    </source>
</evidence>
<dbReference type="GO" id="GO:0006355">
    <property type="term" value="P:regulation of DNA-templated transcription"/>
    <property type="evidence" value="ECO:0007669"/>
    <property type="project" value="InterPro"/>
</dbReference>
<feature type="domain" description="Ribbon-helix-helix protein CopG" evidence="1">
    <location>
        <begin position="24"/>
        <end position="54"/>
    </location>
</feature>
<dbReference type="EMBL" id="NARP01000033">
    <property type="protein sequence ID" value="OTP98332.1"/>
    <property type="molecule type" value="Genomic_DNA"/>
</dbReference>
<dbReference type="RefSeq" id="WP_086272757.1">
    <property type="nucleotide sequence ID" value="NZ_MZNE01000022.1"/>
</dbReference>
<dbReference type="Pfam" id="PF01402">
    <property type="entry name" value="RHH_1"/>
    <property type="match status" value="1"/>
</dbReference>
<sequence length="61" mass="6890">MALTRAEIQKKSDAKRGVRSKGYKLPNDIIDLISELSDKTEKSQSKIIEEAILMLNNSLEK</sequence>
<gene>
    <name evidence="3" type="ORF">B6C91_09185</name>
    <name evidence="2" type="ORF">B6D08_11355</name>
</gene>